<proteinExistence type="predicted"/>
<dbReference type="InterPro" id="IPR043137">
    <property type="entry name" value="GGT_ssub_C"/>
</dbReference>
<evidence type="ECO:0000313" key="2">
    <source>
        <dbReference type="Proteomes" id="UP000670475"/>
    </source>
</evidence>
<keyword evidence="1" id="KW-0808">Transferase</keyword>
<protein>
    <submittedName>
        <fullName evidence="1">Gamma-glutamyltransferase</fullName>
        <ecNumber evidence="1">2.3.2.2</ecNumber>
    </submittedName>
</protein>
<dbReference type="InterPro" id="IPR043138">
    <property type="entry name" value="GGT_lsub"/>
</dbReference>
<organism evidence="1 2">
    <name type="scientific">Streptomyces montanisoli</name>
    <dbReference type="NCBI Taxonomy" id="2798581"/>
    <lineage>
        <taxon>Bacteria</taxon>
        <taxon>Bacillati</taxon>
        <taxon>Actinomycetota</taxon>
        <taxon>Actinomycetes</taxon>
        <taxon>Kitasatosporales</taxon>
        <taxon>Streptomycetaceae</taxon>
        <taxon>Streptomyces</taxon>
    </lineage>
</organism>
<dbReference type="EC" id="2.3.2.2" evidence="1"/>
<dbReference type="RefSeq" id="WP_209339924.1">
    <property type="nucleotide sequence ID" value="NZ_JAGIQL010000035.1"/>
</dbReference>
<dbReference type="Gene3D" id="1.10.246.130">
    <property type="match status" value="1"/>
</dbReference>
<accession>A0A940M8F0</accession>
<gene>
    <name evidence="1" type="ORF">JFN87_11695</name>
</gene>
<dbReference type="Proteomes" id="UP000670475">
    <property type="component" value="Unassembled WGS sequence"/>
</dbReference>
<reference evidence="1" key="1">
    <citation type="submission" date="2021-03" db="EMBL/GenBank/DDBJ databases">
        <title>Whole genome sequence of Streptomyces bomunensis MMS17-BM035.</title>
        <authorList>
            <person name="Lee J.H."/>
        </authorList>
    </citation>
    <scope>NUCLEOTIDE SEQUENCE</scope>
    <source>
        <strain evidence="1">MMS17-BM035</strain>
    </source>
</reference>
<dbReference type="SUPFAM" id="SSF56235">
    <property type="entry name" value="N-terminal nucleophile aminohydrolases (Ntn hydrolases)"/>
    <property type="match status" value="1"/>
</dbReference>
<dbReference type="InterPro" id="IPR029055">
    <property type="entry name" value="Ntn_hydrolases_N"/>
</dbReference>
<keyword evidence="1" id="KW-0012">Acyltransferase</keyword>
<keyword evidence="2" id="KW-1185">Reference proteome</keyword>
<sequence>MFTTRPTLQGTFGMVASTHWLASQSAMAVLEDGGNAYDAAVAGAFVLHVVEPHLNGPAGEAPIILAPADGPVRVLCGQGVAPAGATVAHYRSLGLDLVPGTGPLASAVPGAFDAWMTLLRDHGTRTPAEVLRYAIGYAEDGHAPVERVGDTVETVRELFETEWTSSADLYLPGGRAPRPGELWRNPALAATWRRLIAEAEAEGGDDRTAQIEAARRIWREGFIAEAVVAQAARPTMDTSGERHAGTLTAADLAGWSASYEEPATYEWDGWTLCKAGPWSQGPAFLQQLALLPSRAADLPAYGSADYVHRLVEGTKLAMADREAWYGDAAPVPLATLLSEPYNAARRALVGDRASHELRPGAPDGEEPRLSAHATAIAAGDAGHLPPPMAGAGEPTVAKDGGTRGDTCHIDVVDRWGNMVSATPSGGWLQSNPVIPELGFPLGTRLQMMWIEEGLPNSLTPGRRPRTTLSPSLALRDGVPAIAFGTPGGDQQDQWQVHFFLALALRDRVRGGYDLQGAVDAPNWHTDSFPGSFYPRAMVPGSLTVEGRTDPDVVAELRRRGHLVTVGDAWSEGRLCAVARDPRTGVLSAAANPRGMQGYAVGR</sequence>
<name>A0A940M8F0_9ACTN</name>
<dbReference type="EMBL" id="JAGIQL010000035">
    <property type="protein sequence ID" value="MBP0458160.1"/>
    <property type="molecule type" value="Genomic_DNA"/>
</dbReference>
<evidence type="ECO:0000313" key="1">
    <source>
        <dbReference type="EMBL" id="MBP0458160.1"/>
    </source>
</evidence>
<comment type="caution">
    <text evidence="1">The sequence shown here is derived from an EMBL/GenBank/DDBJ whole genome shotgun (WGS) entry which is preliminary data.</text>
</comment>
<dbReference type="GO" id="GO:0103068">
    <property type="term" value="F:leukotriene C4 gamma-glutamyl transferase activity"/>
    <property type="evidence" value="ECO:0007669"/>
    <property type="project" value="UniProtKB-EC"/>
</dbReference>
<dbReference type="PANTHER" id="PTHR43881">
    <property type="entry name" value="GAMMA-GLUTAMYLTRANSPEPTIDASE (AFU_ORTHOLOGUE AFUA_4G13580)"/>
    <property type="match status" value="1"/>
</dbReference>
<dbReference type="Gene3D" id="3.60.20.40">
    <property type="match status" value="1"/>
</dbReference>
<dbReference type="InterPro" id="IPR052896">
    <property type="entry name" value="GGT-like_enzyme"/>
</dbReference>
<dbReference type="PANTHER" id="PTHR43881:SF1">
    <property type="entry name" value="GAMMA-GLUTAMYLTRANSPEPTIDASE (AFU_ORTHOLOGUE AFUA_4G13580)"/>
    <property type="match status" value="1"/>
</dbReference>
<dbReference type="PRINTS" id="PR01210">
    <property type="entry name" value="GGTRANSPTASE"/>
</dbReference>
<dbReference type="AlphaFoldDB" id="A0A940M8F0"/>
<dbReference type="Pfam" id="PF01019">
    <property type="entry name" value="G_glu_transpept"/>
    <property type="match status" value="1"/>
</dbReference>